<reference evidence="2 3" key="1">
    <citation type="journal article" date="2021" name="Hortic Res">
        <title>Chromosome-scale assembly of the Dendrobium chrysotoxum genome enhances the understanding of orchid evolution.</title>
        <authorList>
            <person name="Zhang Y."/>
            <person name="Zhang G.Q."/>
            <person name="Zhang D."/>
            <person name="Liu X.D."/>
            <person name="Xu X.Y."/>
            <person name="Sun W.H."/>
            <person name="Yu X."/>
            <person name="Zhu X."/>
            <person name="Wang Z.W."/>
            <person name="Zhao X."/>
            <person name="Zhong W.Y."/>
            <person name="Chen H."/>
            <person name="Yin W.L."/>
            <person name="Huang T."/>
            <person name="Niu S.C."/>
            <person name="Liu Z.J."/>
        </authorList>
    </citation>
    <scope>NUCLEOTIDE SEQUENCE [LARGE SCALE GENOMIC DNA]</scope>
    <source>
        <strain evidence="2">Lindl</strain>
    </source>
</reference>
<organism evidence="2 3">
    <name type="scientific">Dendrobium chrysotoxum</name>
    <name type="common">Orchid</name>
    <dbReference type="NCBI Taxonomy" id="161865"/>
    <lineage>
        <taxon>Eukaryota</taxon>
        <taxon>Viridiplantae</taxon>
        <taxon>Streptophyta</taxon>
        <taxon>Embryophyta</taxon>
        <taxon>Tracheophyta</taxon>
        <taxon>Spermatophyta</taxon>
        <taxon>Magnoliopsida</taxon>
        <taxon>Liliopsida</taxon>
        <taxon>Asparagales</taxon>
        <taxon>Orchidaceae</taxon>
        <taxon>Epidendroideae</taxon>
        <taxon>Malaxideae</taxon>
        <taxon>Dendrobiinae</taxon>
        <taxon>Dendrobium</taxon>
    </lineage>
</organism>
<accession>A0AAV7G835</accession>
<gene>
    <name evidence="2" type="ORF">IEQ34_019711</name>
</gene>
<feature type="region of interest" description="Disordered" evidence="1">
    <location>
        <begin position="62"/>
        <end position="91"/>
    </location>
</feature>
<evidence type="ECO:0000313" key="2">
    <source>
        <dbReference type="EMBL" id="KAH0452412.1"/>
    </source>
</evidence>
<dbReference type="Proteomes" id="UP000775213">
    <property type="component" value="Unassembled WGS sequence"/>
</dbReference>
<keyword evidence="3" id="KW-1185">Reference proteome</keyword>
<feature type="region of interest" description="Disordered" evidence="1">
    <location>
        <begin position="97"/>
        <end position="116"/>
    </location>
</feature>
<proteinExistence type="predicted"/>
<sequence>MESQLKRKEEMIKKLMEMQSKDPPAAPIVNPQHNLTEVSLAKLKGKEIRREEFDKVSFFHKKSPLGAPRRGGSRFPNEGTTRREIYGGIYGGGSRATDHYGRLFGQGKRTTREGGR</sequence>
<comment type="caution">
    <text evidence="2">The sequence shown here is derived from an EMBL/GenBank/DDBJ whole genome shotgun (WGS) entry which is preliminary data.</text>
</comment>
<protein>
    <submittedName>
        <fullName evidence="2">Uncharacterized protein</fullName>
    </submittedName>
</protein>
<evidence type="ECO:0000256" key="1">
    <source>
        <dbReference type="SAM" id="MobiDB-lite"/>
    </source>
</evidence>
<dbReference type="EMBL" id="JAGFBR010000017">
    <property type="protein sequence ID" value="KAH0452412.1"/>
    <property type="molecule type" value="Genomic_DNA"/>
</dbReference>
<name>A0AAV7G835_DENCH</name>
<evidence type="ECO:0000313" key="3">
    <source>
        <dbReference type="Proteomes" id="UP000775213"/>
    </source>
</evidence>
<dbReference type="AlphaFoldDB" id="A0AAV7G835"/>